<organism evidence="1 2">
    <name type="scientific">Salinirubellus salinus</name>
    <dbReference type="NCBI Taxonomy" id="1364945"/>
    <lineage>
        <taxon>Archaea</taxon>
        <taxon>Methanobacteriati</taxon>
        <taxon>Methanobacteriota</taxon>
        <taxon>Stenosarchaea group</taxon>
        <taxon>Halobacteria</taxon>
        <taxon>Halobacteriales</taxon>
        <taxon>Natronomonadaceae</taxon>
        <taxon>Salinirubellus</taxon>
    </lineage>
</organism>
<dbReference type="RefSeq" id="WP_260643556.1">
    <property type="nucleotide sequence ID" value="NZ_CP104003.1"/>
</dbReference>
<evidence type="ECO:0000313" key="2">
    <source>
        <dbReference type="Proteomes" id="UP001057580"/>
    </source>
</evidence>
<keyword evidence="2" id="KW-1185">Reference proteome</keyword>
<evidence type="ECO:0000313" key="1">
    <source>
        <dbReference type="EMBL" id="UWM56442.1"/>
    </source>
</evidence>
<dbReference type="Pfam" id="PF13618">
    <property type="entry name" value="Gluconate_2-dh3"/>
    <property type="match status" value="1"/>
</dbReference>
<gene>
    <name evidence="1" type="ORF">N0B31_09140</name>
</gene>
<dbReference type="AlphaFoldDB" id="A0A9E7R6D6"/>
<accession>A0A9E7R6D6</accession>
<name>A0A9E7R6D6_9EURY</name>
<proteinExistence type="predicted"/>
<sequence>MSLRLTRRDALAAIAAGGLVGGSLVASEIAVGERPDANEAAGERFDEHEIGTLVAVAAAVYPTAVSTDPSFVEAYTHRLSRERRAAMRDAMAALDTQTRRVRGRSFAALPPSAREATLRELGVDRVHPRPDGTDTERVRYHLVNTLLYALFSTPRGSELVGITNPVGYPGGYESLVRPPEGAEAADGGDST</sequence>
<dbReference type="InterPro" id="IPR027056">
    <property type="entry name" value="Gluconate_2DH_su3"/>
</dbReference>
<dbReference type="KEGG" id="ssai:N0B31_09140"/>
<dbReference type="EMBL" id="CP104003">
    <property type="protein sequence ID" value="UWM56442.1"/>
    <property type="molecule type" value="Genomic_DNA"/>
</dbReference>
<dbReference type="Proteomes" id="UP001057580">
    <property type="component" value="Chromosome"/>
</dbReference>
<protein>
    <submittedName>
        <fullName evidence="1">Gluconate 2-dehydrogenase subunit 3 family protein</fullName>
    </submittedName>
</protein>
<reference evidence="1" key="1">
    <citation type="submission" date="2022-09" db="EMBL/GenBank/DDBJ databases">
        <title>Diverse halophilic archaea isolated from saline environments.</title>
        <authorList>
            <person name="Cui H.-L."/>
        </authorList>
    </citation>
    <scope>NUCLEOTIDE SEQUENCE</scope>
    <source>
        <strain evidence="1">ZS-35-S2</strain>
    </source>
</reference>
<dbReference type="GeneID" id="74942584"/>